<comment type="caution">
    <text evidence="1">The sequence shown here is derived from an EMBL/GenBank/DDBJ whole genome shotgun (WGS) entry which is preliminary data.</text>
</comment>
<proteinExistence type="predicted"/>
<reference evidence="1" key="1">
    <citation type="submission" date="2019-08" db="EMBL/GenBank/DDBJ databases">
        <authorList>
            <person name="Kucharzyk K."/>
            <person name="Murdoch R.W."/>
            <person name="Higgins S."/>
            <person name="Loffler F."/>
        </authorList>
    </citation>
    <scope>NUCLEOTIDE SEQUENCE</scope>
</reference>
<gene>
    <name evidence="1" type="ORF">SDC9_134989</name>
</gene>
<evidence type="ECO:0008006" key="2">
    <source>
        <dbReference type="Google" id="ProtNLM"/>
    </source>
</evidence>
<evidence type="ECO:0000313" key="1">
    <source>
        <dbReference type="EMBL" id="MPM87889.1"/>
    </source>
</evidence>
<accession>A0A645DF45</accession>
<name>A0A645DF45_9ZZZZ</name>
<dbReference type="EMBL" id="VSSQ01035612">
    <property type="protein sequence ID" value="MPM87889.1"/>
    <property type="molecule type" value="Genomic_DNA"/>
</dbReference>
<sequence length="85" mass="9830">MNTLQVTSREFREKQKSFFDLADAGKEIIIRRKNKAYLLTSIEEDDFKLSPEALKRIELARQQYRKGEVTVCDTVEAAIAHLNSL</sequence>
<protein>
    <recommendedName>
        <fullName evidence="2">Prevent-host-death protein</fullName>
    </recommendedName>
</protein>
<organism evidence="1">
    <name type="scientific">bioreactor metagenome</name>
    <dbReference type="NCBI Taxonomy" id="1076179"/>
    <lineage>
        <taxon>unclassified sequences</taxon>
        <taxon>metagenomes</taxon>
        <taxon>ecological metagenomes</taxon>
    </lineage>
</organism>
<dbReference type="AlphaFoldDB" id="A0A645DF45"/>